<dbReference type="EMBL" id="QNRR01000002">
    <property type="protein sequence ID" value="RBP46189.1"/>
    <property type="molecule type" value="Genomic_DNA"/>
</dbReference>
<name>A0A366HSE8_9BACT</name>
<dbReference type="AlphaFoldDB" id="A0A366HSE8"/>
<sequence length="428" mass="46662">MWMAITALSVAVIGTLLVGFIWIITRVLSFLQPILIPFAVAGVIAYLLEPVVVKLKKWGLSRQTAVWVVFTVSITAIVGISFIIVPAFAHQGAELAGKMPEYTRTAKKNVTEFATKWNEKLKEYGVDLLHWETPASQDGTDGQPAPVVTPSPTTPPVDTASPDGKNGVAAYTLQDLLSGDWVGKTLPEMGQRLWDFVRSSVGGFLGIFGFFLSMIIVPLYLYYFLTESPKITNSWSNYVPLRASEFKDDVVDTLTEINRYLIAFFRGQLVVSLINGFATGLGLVIVGVKFGWLIGLVLCVLGIIPYLGIIICWIPAVIIASVQGGSYLVPADSPWWVFPLVVTAIFVVVQQIDGLFITPKIVGDSVGLHPMTVIVSVFVWSLIMGGLLGAILAVPMTAAMKVLFQRYIWQRGVQRRWSRGGGGRGAAP</sequence>
<evidence type="ECO:0000256" key="6">
    <source>
        <dbReference type="ARBA" id="ARBA00022989"/>
    </source>
</evidence>
<keyword evidence="4" id="KW-1003">Cell membrane</keyword>
<dbReference type="PANTHER" id="PTHR21716">
    <property type="entry name" value="TRANSMEMBRANE PROTEIN"/>
    <property type="match status" value="1"/>
</dbReference>
<feature type="transmembrane region" description="Helical" evidence="9">
    <location>
        <begin position="269"/>
        <end position="288"/>
    </location>
</feature>
<evidence type="ECO:0000256" key="2">
    <source>
        <dbReference type="ARBA" id="ARBA00009773"/>
    </source>
</evidence>
<feature type="transmembrane region" description="Helical" evidence="9">
    <location>
        <begin position="372"/>
        <end position="394"/>
    </location>
</feature>
<comment type="similarity">
    <text evidence="2">Belongs to the autoinducer-2 exporter (AI-2E) (TC 2.A.86) family.</text>
</comment>
<feature type="transmembrane region" description="Helical" evidence="9">
    <location>
        <begin position="34"/>
        <end position="53"/>
    </location>
</feature>
<evidence type="ECO:0000256" key="4">
    <source>
        <dbReference type="ARBA" id="ARBA00022475"/>
    </source>
</evidence>
<dbReference type="GO" id="GO:0005886">
    <property type="term" value="C:plasma membrane"/>
    <property type="evidence" value="ECO:0007669"/>
    <property type="project" value="UniProtKB-SubCell"/>
</dbReference>
<evidence type="ECO:0000313" key="11">
    <source>
        <dbReference type="Proteomes" id="UP000253426"/>
    </source>
</evidence>
<comment type="caution">
    <text evidence="10">The sequence shown here is derived from an EMBL/GenBank/DDBJ whole genome shotgun (WGS) entry which is preliminary data.</text>
</comment>
<gene>
    <name evidence="10" type="ORF">DES53_102575</name>
</gene>
<reference evidence="10 11" key="1">
    <citation type="submission" date="2018-06" db="EMBL/GenBank/DDBJ databases">
        <title>Genomic Encyclopedia of Type Strains, Phase IV (KMG-IV): sequencing the most valuable type-strain genomes for metagenomic binning, comparative biology and taxonomic classification.</title>
        <authorList>
            <person name="Goeker M."/>
        </authorList>
    </citation>
    <scope>NUCLEOTIDE SEQUENCE [LARGE SCALE GENOMIC DNA]</scope>
    <source>
        <strain evidence="10 11">DSM 25532</strain>
    </source>
</reference>
<keyword evidence="11" id="KW-1185">Reference proteome</keyword>
<feature type="transmembrane region" description="Helical" evidence="9">
    <location>
        <begin position="294"/>
        <end position="322"/>
    </location>
</feature>
<feature type="transmembrane region" description="Helical" evidence="9">
    <location>
        <begin position="65"/>
        <end position="89"/>
    </location>
</feature>
<evidence type="ECO:0000256" key="8">
    <source>
        <dbReference type="SAM" id="MobiDB-lite"/>
    </source>
</evidence>
<evidence type="ECO:0000256" key="3">
    <source>
        <dbReference type="ARBA" id="ARBA00022448"/>
    </source>
</evidence>
<proteinExistence type="inferred from homology"/>
<evidence type="ECO:0000256" key="7">
    <source>
        <dbReference type="ARBA" id="ARBA00023136"/>
    </source>
</evidence>
<evidence type="ECO:0000256" key="5">
    <source>
        <dbReference type="ARBA" id="ARBA00022692"/>
    </source>
</evidence>
<accession>A0A366HSE8</accession>
<evidence type="ECO:0000313" key="10">
    <source>
        <dbReference type="EMBL" id="RBP46189.1"/>
    </source>
</evidence>
<dbReference type="Proteomes" id="UP000253426">
    <property type="component" value="Unassembled WGS sequence"/>
</dbReference>
<keyword evidence="3" id="KW-0813">Transport</keyword>
<keyword evidence="6 9" id="KW-1133">Transmembrane helix</keyword>
<feature type="region of interest" description="Disordered" evidence="8">
    <location>
        <begin position="135"/>
        <end position="162"/>
    </location>
</feature>
<dbReference type="Pfam" id="PF01594">
    <property type="entry name" value="AI-2E_transport"/>
    <property type="match status" value="2"/>
</dbReference>
<dbReference type="PANTHER" id="PTHR21716:SF53">
    <property type="entry name" value="PERMEASE PERM-RELATED"/>
    <property type="match status" value="1"/>
</dbReference>
<feature type="transmembrane region" description="Helical" evidence="9">
    <location>
        <begin position="7"/>
        <end position="28"/>
    </location>
</feature>
<feature type="transmembrane region" description="Helical" evidence="9">
    <location>
        <begin position="201"/>
        <end position="225"/>
    </location>
</feature>
<feature type="transmembrane region" description="Helical" evidence="9">
    <location>
        <begin position="334"/>
        <end position="352"/>
    </location>
</feature>
<comment type="subcellular location">
    <subcellularLocation>
        <location evidence="1">Cell membrane</location>
        <topology evidence="1">Multi-pass membrane protein</topology>
    </subcellularLocation>
</comment>
<keyword evidence="5 9" id="KW-0812">Transmembrane</keyword>
<keyword evidence="7 9" id="KW-0472">Membrane</keyword>
<evidence type="ECO:0000256" key="9">
    <source>
        <dbReference type="SAM" id="Phobius"/>
    </source>
</evidence>
<dbReference type="GO" id="GO:0055085">
    <property type="term" value="P:transmembrane transport"/>
    <property type="evidence" value="ECO:0007669"/>
    <property type="project" value="TreeGrafter"/>
</dbReference>
<organism evidence="10 11">
    <name type="scientific">Roseimicrobium gellanilyticum</name>
    <dbReference type="NCBI Taxonomy" id="748857"/>
    <lineage>
        <taxon>Bacteria</taxon>
        <taxon>Pseudomonadati</taxon>
        <taxon>Verrucomicrobiota</taxon>
        <taxon>Verrucomicrobiia</taxon>
        <taxon>Verrucomicrobiales</taxon>
        <taxon>Verrucomicrobiaceae</taxon>
        <taxon>Roseimicrobium</taxon>
    </lineage>
</organism>
<evidence type="ECO:0000256" key="1">
    <source>
        <dbReference type="ARBA" id="ARBA00004651"/>
    </source>
</evidence>
<dbReference type="InterPro" id="IPR002549">
    <property type="entry name" value="AI-2E-like"/>
</dbReference>
<protein>
    <submittedName>
        <fullName evidence="10">Putative PurR-regulated permease PerM</fullName>
    </submittedName>
</protein>